<evidence type="ECO:0000313" key="2">
    <source>
        <dbReference type="EMBL" id="MDT0648585.1"/>
    </source>
</evidence>
<keyword evidence="3" id="KW-1185">Reference proteome</keyword>
<name>A0ABU3CQG7_9FLAO</name>
<proteinExistence type="predicted"/>
<dbReference type="RefSeq" id="WP_311482764.1">
    <property type="nucleotide sequence ID" value="NZ_JAVRHP010000001.1"/>
</dbReference>
<feature type="compositionally biased region" description="Acidic residues" evidence="1">
    <location>
        <begin position="170"/>
        <end position="180"/>
    </location>
</feature>
<protein>
    <recommendedName>
        <fullName evidence="4">Lipoprotein</fullName>
    </recommendedName>
</protein>
<feature type="region of interest" description="Disordered" evidence="1">
    <location>
        <begin position="170"/>
        <end position="194"/>
    </location>
</feature>
<evidence type="ECO:0000256" key="1">
    <source>
        <dbReference type="SAM" id="MobiDB-lite"/>
    </source>
</evidence>
<comment type="caution">
    <text evidence="2">The sequence shown here is derived from an EMBL/GenBank/DDBJ whole genome shotgun (WGS) entry which is preliminary data.</text>
</comment>
<gene>
    <name evidence="2" type="ORF">RM529_00415</name>
</gene>
<accession>A0ABU3CQG7</accession>
<dbReference type="EMBL" id="JAVRHP010000001">
    <property type="protein sequence ID" value="MDT0648585.1"/>
    <property type="molecule type" value="Genomic_DNA"/>
</dbReference>
<organism evidence="2 3">
    <name type="scientific">Autumnicola edwardsiae</name>
    <dbReference type="NCBI Taxonomy" id="3075594"/>
    <lineage>
        <taxon>Bacteria</taxon>
        <taxon>Pseudomonadati</taxon>
        <taxon>Bacteroidota</taxon>
        <taxon>Flavobacteriia</taxon>
        <taxon>Flavobacteriales</taxon>
        <taxon>Flavobacteriaceae</taxon>
        <taxon>Autumnicola</taxon>
    </lineage>
</organism>
<dbReference type="Proteomes" id="UP001248819">
    <property type="component" value="Unassembled WGS sequence"/>
</dbReference>
<sequence length="194" mass="22151">MKKVPFILGLLCLVSCKDRQVEDPATTEVDTTEFGKQIEVTNERVQLLPEAREYAAQWIEYITAQNEIDKFNDATLRKVMTNAAPLAEIMQSLENSVPDSLRSTAVEARLNVLTTKSMLLDHAASKRKPNPEEIEEVAEEIPSEFNYLKIQMNEIFLKTLQDFEAELDLQEEENENEVENDSVSQRSLRTLNDS</sequence>
<evidence type="ECO:0000313" key="3">
    <source>
        <dbReference type="Proteomes" id="UP001248819"/>
    </source>
</evidence>
<evidence type="ECO:0008006" key="4">
    <source>
        <dbReference type="Google" id="ProtNLM"/>
    </source>
</evidence>
<reference evidence="2 3" key="1">
    <citation type="submission" date="2023-09" db="EMBL/GenBank/DDBJ databases">
        <authorList>
            <person name="Rey-Velasco X."/>
        </authorList>
    </citation>
    <scope>NUCLEOTIDE SEQUENCE [LARGE SCALE GENOMIC DNA]</scope>
    <source>
        <strain evidence="2 3">F297</strain>
    </source>
</reference>